<evidence type="ECO:0000313" key="3">
    <source>
        <dbReference type="Proteomes" id="UP001589773"/>
    </source>
</evidence>
<feature type="chain" id="PRO_5046712224" evidence="1">
    <location>
        <begin position="26"/>
        <end position="137"/>
    </location>
</feature>
<evidence type="ECO:0000313" key="2">
    <source>
        <dbReference type="EMBL" id="MFC0253452.1"/>
    </source>
</evidence>
<feature type="signal peptide" evidence="1">
    <location>
        <begin position="1"/>
        <end position="25"/>
    </location>
</feature>
<dbReference type="RefSeq" id="WP_379680505.1">
    <property type="nucleotide sequence ID" value="NZ_JBHLWP010000013.1"/>
</dbReference>
<keyword evidence="1" id="KW-0732">Signal</keyword>
<organism evidence="2 3">
    <name type="scientific">Massilia consociata</name>
    <dbReference type="NCBI Taxonomy" id="760117"/>
    <lineage>
        <taxon>Bacteria</taxon>
        <taxon>Pseudomonadati</taxon>
        <taxon>Pseudomonadota</taxon>
        <taxon>Betaproteobacteria</taxon>
        <taxon>Burkholderiales</taxon>
        <taxon>Oxalobacteraceae</taxon>
        <taxon>Telluria group</taxon>
        <taxon>Massilia</taxon>
    </lineage>
</organism>
<comment type="caution">
    <text evidence="2">The sequence shown here is derived from an EMBL/GenBank/DDBJ whole genome shotgun (WGS) entry which is preliminary data.</text>
</comment>
<sequence>MRKSCLLSCLPAAAAFLLAAPLASAAQCGTGKVTVSAQRGSAGGDGFIATGVQLANEVEGSYALSNGRRLELIHLDQRVYADFGKWSRVALAEVGPHRFASRDGEVQMSWMPGPRTDQILLSYPADHRGRYRPAGTC</sequence>
<proteinExistence type="predicted"/>
<accession>A0ABV6FIU9</accession>
<reference evidence="2 3" key="1">
    <citation type="submission" date="2024-09" db="EMBL/GenBank/DDBJ databases">
        <authorList>
            <person name="Sun Q."/>
            <person name="Mori K."/>
        </authorList>
    </citation>
    <scope>NUCLEOTIDE SEQUENCE [LARGE SCALE GENOMIC DNA]</scope>
    <source>
        <strain evidence="2 3">CCM 7792</strain>
    </source>
</reference>
<name>A0ABV6FIU9_9BURK</name>
<gene>
    <name evidence="2" type="ORF">ACFFJK_16250</name>
</gene>
<dbReference type="Proteomes" id="UP001589773">
    <property type="component" value="Unassembled WGS sequence"/>
</dbReference>
<keyword evidence="3" id="KW-1185">Reference proteome</keyword>
<evidence type="ECO:0000256" key="1">
    <source>
        <dbReference type="SAM" id="SignalP"/>
    </source>
</evidence>
<dbReference type="EMBL" id="JBHLWP010000013">
    <property type="protein sequence ID" value="MFC0253452.1"/>
    <property type="molecule type" value="Genomic_DNA"/>
</dbReference>
<protein>
    <submittedName>
        <fullName evidence="2">Uncharacterized protein</fullName>
    </submittedName>
</protein>